<feature type="transmembrane region" description="Helical" evidence="7">
    <location>
        <begin position="45"/>
        <end position="65"/>
    </location>
</feature>
<dbReference type="PANTHER" id="PTHR33751">
    <property type="entry name" value="CBB3-TYPE CYTOCHROME C OXIDASE SUBUNIT FIXP"/>
    <property type="match status" value="1"/>
</dbReference>
<evidence type="ECO:0000256" key="5">
    <source>
        <dbReference type="ARBA" id="ARBA00023004"/>
    </source>
</evidence>
<accession>A0ABS9KSN3</accession>
<dbReference type="RefSeq" id="WP_237872599.1">
    <property type="nucleotide sequence ID" value="NZ_JAKLTR010000008.1"/>
</dbReference>
<feature type="domain" description="Cytochrome c" evidence="9">
    <location>
        <begin position="278"/>
        <end position="355"/>
    </location>
</feature>
<gene>
    <name evidence="10" type="ORF">LZZ85_13625</name>
</gene>
<dbReference type="Pfam" id="PF13442">
    <property type="entry name" value="Cytochrome_CBB3"/>
    <property type="match status" value="1"/>
</dbReference>
<dbReference type="PRINTS" id="PR00605">
    <property type="entry name" value="CYTCHROMECIC"/>
</dbReference>
<dbReference type="PANTHER" id="PTHR33751:SF1">
    <property type="entry name" value="CBB3-TYPE CYTOCHROME C OXIDASE SUBUNIT FIXP"/>
    <property type="match status" value="1"/>
</dbReference>
<sequence length="386" mass="42757">MFSLFNKRINYRIAFAAVFLMAGIQPALAADGPSDSIFGNPLALAMLAVMALLAIVIGVLAYVLLGVADMRLQERKKSKETGATVPAVLLLLFLTIAPTVFAQEETTESATAAAASIGGLDATSFYVMNGVILLEFLIIMVLLVNIRILIKKEQAKLLEAGLSVEEVRELKKTKLNWWDKMNRMKPMSQEADIVLHHEYDGIRELDNRLPPWWLYGFYMTIVFAVIYLWRFHVSHTAPSSEEEYIASVTKADMEIREYLKKKGDAVDENTVTLLSSSDDLSEGKSIFQKSCASCHKESGGGDVGPNLTDDFWMHGNDIKSVFKTIRYGVNAMPQWQNQYSNKQIAQVASYVKSLHGTNPPAAKPPQGVEIKDEAVVDSTQAVVTKE</sequence>
<keyword evidence="5 6" id="KW-0408">Iron</keyword>
<feature type="chain" id="PRO_5046585075" evidence="8">
    <location>
        <begin position="30"/>
        <end position="386"/>
    </location>
</feature>
<evidence type="ECO:0000256" key="1">
    <source>
        <dbReference type="ARBA" id="ARBA00022448"/>
    </source>
</evidence>
<dbReference type="InterPro" id="IPR008168">
    <property type="entry name" value="Cyt_C_IC"/>
</dbReference>
<dbReference type="Gene3D" id="6.10.280.130">
    <property type="match status" value="1"/>
</dbReference>
<dbReference type="Pfam" id="PF14715">
    <property type="entry name" value="FixP_N"/>
    <property type="match status" value="1"/>
</dbReference>
<dbReference type="SUPFAM" id="SSF46626">
    <property type="entry name" value="Cytochrome c"/>
    <property type="match status" value="1"/>
</dbReference>
<feature type="transmembrane region" description="Helical" evidence="7">
    <location>
        <begin position="85"/>
        <end position="103"/>
    </location>
</feature>
<dbReference type="InterPro" id="IPR036909">
    <property type="entry name" value="Cyt_c-like_dom_sf"/>
</dbReference>
<dbReference type="Gene3D" id="1.10.760.10">
    <property type="entry name" value="Cytochrome c-like domain"/>
    <property type="match status" value="1"/>
</dbReference>
<evidence type="ECO:0000256" key="2">
    <source>
        <dbReference type="ARBA" id="ARBA00022617"/>
    </source>
</evidence>
<keyword evidence="11" id="KW-1185">Reference proteome</keyword>
<organism evidence="10 11">
    <name type="scientific">Terrimonas ginsenosidimutans</name>
    <dbReference type="NCBI Taxonomy" id="2908004"/>
    <lineage>
        <taxon>Bacteria</taxon>
        <taxon>Pseudomonadati</taxon>
        <taxon>Bacteroidota</taxon>
        <taxon>Chitinophagia</taxon>
        <taxon>Chitinophagales</taxon>
        <taxon>Chitinophagaceae</taxon>
        <taxon>Terrimonas</taxon>
    </lineage>
</organism>
<dbReference type="InterPro" id="IPR038414">
    <property type="entry name" value="CcoP_N_sf"/>
</dbReference>
<evidence type="ECO:0000256" key="6">
    <source>
        <dbReference type="PROSITE-ProRule" id="PRU00433"/>
    </source>
</evidence>
<dbReference type="EMBL" id="JAKLTR010000008">
    <property type="protein sequence ID" value="MCG2615334.1"/>
    <property type="molecule type" value="Genomic_DNA"/>
</dbReference>
<keyword evidence="8" id="KW-0732">Signal</keyword>
<keyword evidence="7" id="KW-1133">Transmembrane helix</keyword>
<protein>
    <submittedName>
        <fullName evidence="10">C-type cytochrome</fullName>
    </submittedName>
</protein>
<feature type="transmembrane region" description="Helical" evidence="7">
    <location>
        <begin position="212"/>
        <end position="229"/>
    </location>
</feature>
<dbReference type="InterPro" id="IPR050597">
    <property type="entry name" value="Cytochrome_c_Oxidase_Subunit"/>
</dbReference>
<name>A0ABS9KSN3_9BACT</name>
<evidence type="ECO:0000256" key="3">
    <source>
        <dbReference type="ARBA" id="ARBA00022723"/>
    </source>
</evidence>
<evidence type="ECO:0000256" key="4">
    <source>
        <dbReference type="ARBA" id="ARBA00022982"/>
    </source>
</evidence>
<feature type="signal peptide" evidence="8">
    <location>
        <begin position="1"/>
        <end position="29"/>
    </location>
</feature>
<evidence type="ECO:0000313" key="10">
    <source>
        <dbReference type="EMBL" id="MCG2615334.1"/>
    </source>
</evidence>
<keyword evidence="4" id="KW-0249">Electron transport</keyword>
<keyword evidence="7" id="KW-0472">Membrane</keyword>
<dbReference type="PROSITE" id="PS51007">
    <property type="entry name" value="CYTC"/>
    <property type="match status" value="1"/>
</dbReference>
<keyword evidence="1" id="KW-0813">Transport</keyword>
<keyword evidence="7" id="KW-0812">Transmembrane</keyword>
<keyword evidence="3 6" id="KW-0479">Metal-binding</keyword>
<dbReference type="InterPro" id="IPR032858">
    <property type="entry name" value="CcoP_N"/>
</dbReference>
<dbReference type="InterPro" id="IPR009056">
    <property type="entry name" value="Cyt_c-like_dom"/>
</dbReference>
<evidence type="ECO:0000256" key="8">
    <source>
        <dbReference type="SAM" id="SignalP"/>
    </source>
</evidence>
<feature type="transmembrane region" description="Helical" evidence="7">
    <location>
        <begin position="123"/>
        <end position="146"/>
    </location>
</feature>
<proteinExistence type="predicted"/>
<keyword evidence="2 6" id="KW-0349">Heme</keyword>
<comment type="caution">
    <text evidence="10">The sequence shown here is derived from an EMBL/GenBank/DDBJ whole genome shotgun (WGS) entry which is preliminary data.</text>
</comment>
<evidence type="ECO:0000259" key="9">
    <source>
        <dbReference type="PROSITE" id="PS51007"/>
    </source>
</evidence>
<dbReference type="Proteomes" id="UP001165367">
    <property type="component" value="Unassembled WGS sequence"/>
</dbReference>
<evidence type="ECO:0000256" key="7">
    <source>
        <dbReference type="SAM" id="Phobius"/>
    </source>
</evidence>
<evidence type="ECO:0000313" key="11">
    <source>
        <dbReference type="Proteomes" id="UP001165367"/>
    </source>
</evidence>
<reference evidence="10" key="1">
    <citation type="submission" date="2022-01" db="EMBL/GenBank/DDBJ databases">
        <authorList>
            <person name="Jo J.-H."/>
            <person name="Im W.-T."/>
        </authorList>
    </citation>
    <scope>NUCLEOTIDE SEQUENCE</scope>
    <source>
        <strain evidence="10">NA20</strain>
    </source>
</reference>